<organism evidence="2 3">
    <name type="scientific">Cellvibrio zantedeschiae</name>
    <dbReference type="NCBI Taxonomy" id="1237077"/>
    <lineage>
        <taxon>Bacteria</taxon>
        <taxon>Pseudomonadati</taxon>
        <taxon>Pseudomonadota</taxon>
        <taxon>Gammaproteobacteria</taxon>
        <taxon>Cellvibrionales</taxon>
        <taxon>Cellvibrionaceae</taxon>
        <taxon>Cellvibrio</taxon>
    </lineage>
</organism>
<proteinExistence type="predicted"/>
<evidence type="ECO:0000313" key="3">
    <source>
        <dbReference type="Proteomes" id="UP000619761"/>
    </source>
</evidence>
<feature type="domain" description="DUF1653" evidence="1">
    <location>
        <begin position="6"/>
        <end position="66"/>
    </location>
</feature>
<keyword evidence="3" id="KW-1185">Reference proteome</keyword>
<gene>
    <name evidence="2" type="ORF">GCM10011613_07680</name>
</gene>
<reference evidence="3" key="1">
    <citation type="journal article" date="2019" name="Int. J. Syst. Evol. Microbiol.">
        <title>The Global Catalogue of Microorganisms (GCM) 10K type strain sequencing project: providing services to taxonomists for standard genome sequencing and annotation.</title>
        <authorList>
            <consortium name="The Broad Institute Genomics Platform"/>
            <consortium name="The Broad Institute Genome Sequencing Center for Infectious Disease"/>
            <person name="Wu L."/>
            <person name="Ma J."/>
        </authorList>
    </citation>
    <scope>NUCLEOTIDE SEQUENCE [LARGE SCALE GENOMIC DNA]</scope>
    <source>
        <strain evidence="3">KCTC 32239</strain>
    </source>
</reference>
<evidence type="ECO:0000259" key="1">
    <source>
        <dbReference type="Pfam" id="PF07866"/>
    </source>
</evidence>
<dbReference type="InterPro" id="IPR037135">
    <property type="entry name" value="DUF1653-like_dom_sf"/>
</dbReference>
<evidence type="ECO:0000313" key="2">
    <source>
        <dbReference type="EMBL" id="GGY66235.1"/>
    </source>
</evidence>
<dbReference type="Proteomes" id="UP000619761">
    <property type="component" value="Unassembled WGS sequence"/>
</dbReference>
<dbReference type="Gene3D" id="2.30.30.320">
    <property type="entry name" value="DUF1653-like domain"/>
    <property type="match status" value="1"/>
</dbReference>
<dbReference type="RefSeq" id="WP_189416174.1">
    <property type="nucleotide sequence ID" value="NZ_BMYZ01000001.1"/>
</dbReference>
<accession>A0ABQ3AWF5</accession>
<dbReference type="InterPro" id="IPR023387">
    <property type="entry name" value="DUF1653-like_dom"/>
</dbReference>
<dbReference type="EMBL" id="BMYZ01000001">
    <property type="protein sequence ID" value="GGY66235.1"/>
    <property type="molecule type" value="Genomic_DNA"/>
</dbReference>
<sequence>MTLKPGLYRHYKGNDYYVFQVAHHSETREALVVYQCLYGDYSWWVRPLTMFTETVEIGGEIIPRFAFVKEISADEAAQMNR</sequence>
<comment type="caution">
    <text evidence="2">The sequence shown here is derived from an EMBL/GenBank/DDBJ whole genome shotgun (WGS) entry which is preliminary data.</text>
</comment>
<dbReference type="Pfam" id="PF07866">
    <property type="entry name" value="DUF1653"/>
    <property type="match status" value="1"/>
</dbReference>
<protein>
    <recommendedName>
        <fullName evidence="1">DUF1653 domain-containing protein</fullName>
    </recommendedName>
</protein>
<name>A0ABQ3AWF5_9GAMM</name>